<sequence length="93" mass="10594">MGTDKTGPLYQTSGRVRCTFIMSADVVSSLRLIVCHFFGVQVGERWDDGITLNITLTKEARKALLDTMIMMHEWTSRHAKTLVNVSTQTYRTR</sequence>
<evidence type="ECO:0000313" key="2">
    <source>
        <dbReference type="EMBL" id="EJW75028.1"/>
    </source>
</evidence>
<dbReference type="AlphaFoldDB" id="J9DZ33"/>
<protein>
    <recommendedName>
        <fullName evidence="1">DUF7627 domain-containing protein</fullName>
    </recommendedName>
</protein>
<name>J9DZ33_WUCBA</name>
<organism evidence="2 3">
    <name type="scientific">Wuchereria bancrofti</name>
    <dbReference type="NCBI Taxonomy" id="6293"/>
    <lineage>
        <taxon>Eukaryota</taxon>
        <taxon>Metazoa</taxon>
        <taxon>Ecdysozoa</taxon>
        <taxon>Nematoda</taxon>
        <taxon>Chromadorea</taxon>
        <taxon>Rhabditida</taxon>
        <taxon>Spirurina</taxon>
        <taxon>Spiruromorpha</taxon>
        <taxon>Filarioidea</taxon>
        <taxon>Onchocercidae</taxon>
        <taxon>Wuchereria</taxon>
    </lineage>
</organism>
<feature type="domain" description="DUF7627" evidence="1">
    <location>
        <begin position="48"/>
        <end position="81"/>
    </location>
</feature>
<feature type="non-terminal residue" evidence="2">
    <location>
        <position position="93"/>
    </location>
</feature>
<evidence type="ECO:0000259" key="1">
    <source>
        <dbReference type="Pfam" id="PF24628"/>
    </source>
</evidence>
<evidence type="ECO:0000313" key="3">
    <source>
        <dbReference type="Proteomes" id="UP000004810"/>
    </source>
</evidence>
<dbReference type="Pfam" id="PF24628">
    <property type="entry name" value="DUF7627"/>
    <property type="match status" value="1"/>
</dbReference>
<reference evidence="3" key="1">
    <citation type="submission" date="2012-08" db="EMBL/GenBank/DDBJ databases">
        <title>The Genome Sequence of Wuchereria bancrofti.</title>
        <authorList>
            <person name="Nutman T.B."/>
            <person name="Fink D.L."/>
            <person name="Russ C."/>
            <person name="Young S."/>
            <person name="Zeng Q."/>
            <person name="Koehrsen M."/>
            <person name="Alvarado L."/>
            <person name="Berlin A."/>
            <person name="Chapman S.B."/>
            <person name="Chen Z."/>
            <person name="Freedman E."/>
            <person name="Gellesch M."/>
            <person name="Goldberg J."/>
            <person name="Griggs A."/>
            <person name="Gujja S."/>
            <person name="Heilman E.R."/>
            <person name="Heiman D."/>
            <person name="Hepburn T."/>
            <person name="Howarth C."/>
            <person name="Jen D."/>
            <person name="Larson L."/>
            <person name="Lewis B."/>
            <person name="Mehta T."/>
            <person name="Park D."/>
            <person name="Pearson M."/>
            <person name="Roberts A."/>
            <person name="Saif S."/>
            <person name="Shea T."/>
            <person name="Shenoy N."/>
            <person name="Sisk P."/>
            <person name="Stolte C."/>
            <person name="Sykes S."/>
            <person name="Walk T."/>
            <person name="White J."/>
            <person name="Yandava C."/>
            <person name="Haas B."/>
            <person name="Henn M.R."/>
            <person name="Nusbaum C."/>
            <person name="Birren B."/>
        </authorList>
    </citation>
    <scope>NUCLEOTIDE SEQUENCE [LARGE SCALE GENOMIC DNA]</scope>
    <source>
        <strain evidence="3">NA</strain>
    </source>
</reference>
<accession>J9DZ33</accession>
<dbReference type="Proteomes" id="UP000004810">
    <property type="component" value="Unassembled WGS sequence"/>
</dbReference>
<gene>
    <name evidence="2" type="ORF">WUBG_14066</name>
</gene>
<dbReference type="InterPro" id="IPR056044">
    <property type="entry name" value="DUF7627"/>
</dbReference>
<dbReference type="EMBL" id="ADBV01011212">
    <property type="protein sequence ID" value="EJW75028.1"/>
    <property type="molecule type" value="Genomic_DNA"/>
</dbReference>
<proteinExistence type="predicted"/>
<comment type="caution">
    <text evidence="2">The sequence shown here is derived from an EMBL/GenBank/DDBJ whole genome shotgun (WGS) entry which is preliminary data.</text>
</comment>